<accession>A0ABP8B8M9</accession>
<reference evidence="3" key="1">
    <citation type="journal article" date="2019" name="Int. J. Syst. Evol. Microbiol.">
        <title>The Global Catalogue of Microorganisms (GCM) 10K type strain sequencing project: providing services to taxonomists for standard genome sequencing and annotation.</title>
        <authorList>
            <consortium name="The Broad Institute Genomics Platform"/>
            <consortium name="The Broad Institute Genome Sequencing Center for Infectious Disease"/>
            <person name="Wu L."/>
            <person name="Ma J."/>
        </authorList>
    </citation>
    <scope>NUCLEOTIDE SEQUENCE [LARGE SCALE GENOMIC DNA]</scope>
    <source>
        <strain evidence="3">JCM 17388</strain>
    </source>
</reference>
<evidence type="ECO:0000313" key="3">
    <source>
        <dbReference type="Proteomes" id="UP001501251"/>
    </source>
</evidence>
<evidence type="ECO:0000256" key="1">
    <source>
        <dbReference type="SAM" id="MobiDB-lite"/>
    </source>
</evidence>
<gene>
    <name evidence="2" type="ORF">GCM10022252_54750</name>
</gene>
<sequence length="284" mass="32119">MTFSEWLDRLLFRHTRGGGPVTHHTCLHALLPSDLRDASFRASIEVTWTIHMDDRPTGGDEAEMHDCLWDIASKAAKPFGVLQANEAQSRVNIELGRARRVFSSGSWLVHARATLSVDTETLEFARKYDSMQRETALVRERHQAQRDRLLSLREYVLADGGTARLWWLDGNAEKLSRLVEMGGVFERAVDLVTQGVPGTSTPDAHHEVVSGEASRPDPAGELIRQFLSGLGPAHRELLISQVGRVFRSYEQPELATELEDLHRHGREQPPQEPEQWDQHRNGRN</sequence>
<feature type="region of interest" description="Disordered" evidence="1">
    <location>
        <begin position="198"/>
        <end position="217"/>
    </location>
</feature>
<dbReference type="Proteomes" id="UP001501251">
    <property type="component" value="Unassembled WGS sequence"/>
</dbReference>
<dbReference type="RefSeq" id="WP_344920944.1">
    <property type="nucleotide sequence ID" value="NZ_BAABAQ010000011.1"/>
</dbReference>
<protein>
    <submittedName>
        <fullName evidence="2">Uncharacterized protein</fullName>
    </submittedName>
</protein>
<proteinExistence type="predicted"/>
<evidence type="ECO:0000313" key="2">
    <source>
        <dbReference type="EMBL" id="GAA4200880.1"/>
    </source>
</evidence>
<feature type="compositionally biased region" description="Basic and acidic residues" evidence="1">
    <location>
        <begin position="260"/>
        <end position="269"/>
    </location>
</feature>
<dbReference type="EMBL" id="BAABAQ010000011">
    <property type="protein sequence ID" value="GAA4200880.1"/>
    <property type="molecule type" value="Genomic_DNA"/>
</dbReference>
<keyword evidence="3" id="KW-1185">Reference proteome</keyword>
<organism evidence="2 3">
    <name type="scientific">Streptosporangium oxazolinicum</name>
    <dbReference type="NCBI Taxonomy" id="909287"/>
    <lineage>
        <taxon>Bacteria</taxon>
        <taxon>Bacillati</taxon>
        <taxon>Actinomycetota</taxon>
        <taxon>Actinomycetes</taxon>
        <taxon>Streptosporangiales</taxon>
        <taxon>Streptosporangiaceae</taxon>
        <taxon>Streptosporangium</taxon>
    </lineage>
</organism>
<comment type="caution">
    <text evidence="2">The sequence shown here is derived from an EMBL/GenBank/DDBJ whole genome shotgun (WGS) entry which is preliminary data.</text>
</comment>
<name>A0ABP8B8M9_9ACTN</name>
<feature type="region of interest" description="Disordered" evidence="1">
    <location>
        <begin position="260"/>
        <end position="284"/>
    </location>
</feature>